<evidence type="ECO:0008006" key="6">
    <source>
        <dbReference type="Google" id="ProtNLM"/>
    </source>
</evidence>
<evidence type="ECO:0000256" key="1">
    <source>
        <dbReference type="PIRSR" id="PIRSR000390-1"/>
    </source>
</evidence>
<feature type="non-terminal residue" evidence="4">
    <location>
        <position position="376"/>
    </location>
</feature>
<reference evidence="4 5" key="1">
    <citation type="journal article" date="2016" name="Nat. Commun.">
        <title>Thousands of microbial genomes shed light on interconnected biogeochemical processes in an aquifer system.</title>
        <authorList>
            <person name="Anantharaman K."/>
            <person name="Brown C.T."/>
            <person name="Hug L.A."/>
            <person name="Sharon I."/>
            <person name="Castelle C.J."/>
            <person name="Probst A.J."/>
            <person name="Thomas B.C."/>
            <person name="Singh A."/>
            <person name="Wilkins M.J."/>
            <person name="Karaoz U."/>
            <person name="Brodie E.L."/>
            <person name="Williams K.H."/>
            <person name="Hubbard S.S."/>
            <person name="Banfield J.F."/>
        </authorList>
    </citation>
    <scope>NUCLEOTIDE SEQUENCE [LARGE SCALE GENOMIC DNA]</scope>
</reference>
<dbReference type="GO" id="GO:0030170">
    <property type="term" value="F:pyridoxal phosphate binding"/>
    <property type="evidence" value="ECO:0007669"/>
    <property type="project" value="TreeGrafter"/>
</dbReference>
<comment type="similarity">
    <text evidence="3">Belongs to the DegT/DnrJ/EryC1 family.</text>
</comment>
<keyword evidence="2 3" id="KW-0663">Pyridoxal phosphate</keyword>
<dbReference type="Gene3D" id="3.90.1150.10">
    <property type="entry name" value="Aspartate Aminotransferase, domain 1"/>
    <property type="match status" value="1"/>
</dbReference>
<comment type="caution">
    <text evidence="4">The sequence shown here is derived from an EMBL/GenBank/DDBJ whole genome shotgun (WGS) entry which is preliminary data.</text>
</comment>
<dbReference type="CDD" id="cd00616">
    <property type="entry name" value="AHBA_syn"/>
    <property type="match status" value="1"/>
</dbReference>
<dbReference type="PANTHER" id="PTHR30244:SF34">
    <property type="entry name" value="DTDP-4-AMINO-4,6-DIDEOXYGALACTOSE TRANSAMINASE"/>
    <property type="match status" value="1"/>
</dbReference>
<dbReference type="GO" id="GO:0008483">
    <property type="term" value="F:transaminase activity"/>
    <property type="evidence" value="ECO:0007669"/>
    <property type="project" value="TreeGrafter"/>
</dbReference>
<sequence>MLKKKLIPVFYPNYDNREAEAVAEVLKSGWIGLGPKTEEFENKFASSIGAKHAIALNSATSALHLALVAANIKKDDEVILPALTFASTAHAVLYVGAKPVFADIELDTLCISPKDIKKKITKKTKAIIPVHYGGYPCYMDEIQRIAKKHNILIIEDASHACGSTYKGEKIGTISPFTCFSFHAVKNLATGDGGMITVKDKRIAERLRRLRWVGITKDTWKRVEKVIEMGLASNRGYGWHYEINELGYKYHMNDINAALGLVQLQKLEKGNLIRRRIAKHYKKNLKGVGDIVNPLLADGKENSISAQHNYVIRTKSRDKLHLFLRKNFISTGVHYLPLHFQPLYRKLYPNVSLPNTESVWPKLLTLPLYPKLTRKEQ</sequence>
<name>A0A1F8BA54_9BACT</name>
<dbReference type="EMBL" id="MGHA01000019">
    <property type="protein sequence ID" value="OGM60248.1"/>
    <property type="molecule type" value="Genomic_DNA"/>
</dbReference>
<accession>A0A1F8BA54</accession>
<dbReference type="InterPro" id="IPR015421">
    <property type="entry name" value="PyrdxlP-dep_Trfase_major"/>
</dbReference>
<feature type="modified residue" description="N6-(pyridoxal phosphate)lysine" evidence="2">
    <location>
        <position position="185"/>
    </location>
</feature>
<proteinExistence type="inferred from homology"/>
<dbReference type="InterPro" id="IPR000653">
    <property type="entry name" value="DegT/StrS_aminotransferase"/>
</dbReference>
<gene>
    <name evidence="4" type="ORF">A2955_01025</name>
</gene>
<dbReference type="Pfam" id="PF01041">
    <property type="entry name" value="DegT_DnrJ_EryC1"/>
    <property type="match status" value="1"/>
</dbReference>
<organism evidence="4 5">
    <name type="scientific">Candidatus Woesebacteria bacterium RIFCSPLOWO2_01_FULL_37_19</name>
    <dbReference type="NCBI Taxonomy" id="1802514"/>
    <lineage>
        <taxon>Bacteria</taxon>
        <taxon>Candidatus Woeseibacteriota</taxon>
    </lineage>
</organism>
<evidence type="ECO:0000256" key="2">
    <source>
        <dbReference type="PIRSR" id="PIRSR000390-2"/>
    </source>
</evidence>
<dbReference type="Proteomes" id="UP000177501">
    <property type="component" value="Unassembled WGS sequence"/>
</dbReference>
<dbReference type="SUPFAM" id="SSF53383">
    <property type="entry name" value="PLP-dependent transferases"/>
    <property type="match status" value="1"/>
</dbReference>
<evidence type="ECO:0000256" key="3">
    <source>
        <dbReference type="RuleBase" id="RU004508"/>
    </source>
</evidence>
<dbReference type="PANTHER" id="PTHR30244">
    <property type="entry name" value="TRANSAMINASE"/>
    <property type="match status" value="1"/>
</dbReference>
<evidence type="ECO:0000313" key="4">
    <source>
        <dbReference type="EMBL" id="OGM60248.1"/>
    </source>
</evidence>
<dbReference type="STRING" id="1802514.A2955_01025"/>
<dbReference type="GO" id="GO:0000271">
    <property type="term" value="P:polysaccharide biosynthetic process"/>
    <property type="evidence" value="ECO:0007669"/>
    <property type="project" value="TreeGrafter"/>
</dbReference>
<dbReference type="InterPro" id="IPR015424">
    <property type="entry name" value="PyrdxlP-dep_Trfase"/>
</dbReference>
<evidence type="ECO:0000313" key="5">
    <source>
        <dbReference type="Proteomes" id="UP000177501"/>
    </source>
</evidence>
<dbReference type="Gene3D" id="3.40.640.10">
    <property type="entry name" value="Type I PLP-dependent aspartate aminotransferase-like (Major domain)"/>
    <property type="match status" value="1"/>
</dbReference>
<dbReference type="PIRSF" id="PIRSF000390">
    <property type="entry name" value="PLP_StrS"/>
    <property type="match status" value="1"/>
</dbReference>
<feature type="active site" description="Proton acceptor" evidence="1">
    <location>
        <position position="185"/>
    </location>
</feature>
<dbReference type="AlphaFoldDB" id="A0A1F8BA54"/>
<protein>
    <recommendedName>
        <fullName evidence="6">UDP-4-amino-4, 6-dideoxy-N-acetyl-beta-L-altrosamine transaminase</fullName>
    </recommendedName>
</protein>
<dbReference type="InterPro" id="IPR015422">
    <property type="entry name" value="PyrdxlP-dep_Trfase_small"/>
</dbReference>